<sequence>MLPEDVRRINEWQPTQYDDAKLLYLVDVYRGLAEEHCNAEFVVPFPEGVQIFIAKSIKYADLDFLSSKSMGTVSYSINSNLPSTLYRTLKKHRKMVW</sequence>
<comment type="caution">
    <text evidence="1">The sequence shown here is derived from an EMBL/GenBank/DDBJ whole genome shotgun (WGS) entry which is preliminary data.</text>
</comment>
<accession>A0ACC9MU05</accession>
<organism evidence="1 2">
    <name type="scientific">Macrococcoides caseolyticum</name>
    <dbReference type="NCBI Taxonomy" id="69966"/>
    <lineage>
        <taxon>Bacteria</taxon>
        <taxon>Bacillati</taxon>
        <taxon>Bacillota</taxon>
        <taxon>Bacilli</taxon>
        <taxon>Bacillales</taxon>
        <taxon>Staphylococcaceae</taxon>
        <taxon>Macrococcoides</taxon>
    </lineage>
</organism>
<name>A0ACC9MU05_9STAP</name>
<keyword evidence="2" id="KW-1185">Reference proteome</keyword>
<dbReference type="EMBL" id="PIWU01000002">
    <property type="protein sequence ID" value="PKE57281.1"/>
    <property type="molecule type" value="Genomic_DNA"/>
</dbReference>
<evidence type="ECO:0000313" key="1">
    <source>
        <dbReference type="EMBL" id="PKE57281.1"/>
    </source>
</evidence>
<proteinExistence type="predicted"/>
<reference evidence="1" key="1">
    <citation type="submission" date="2017-12" db="EMBL/GenBank/DDBJ databases">
        <title>Genomics of Macrococcus caseolyticus.</title>
        <authorList>
            <person name="MacFadyen A.C."/>
            <person name="Paterson G.K."/>
        </authorList>
    </citation>
    <scope>NUCLEOTIDE SEQUENCE</scope>
    <source>
        <strain evidence="1">5459_5_49</strain>
    </source>
</reference>
<gene>
    <name evidence="1" type="ORF">CW682_01330</name>
</gene>
<evidence type="ECO:0000313" key="2">
    <source>
        <dbReference type="Proteomes" id="UP000233606"/>
    </source>
</evidence>
<dbReference type="Proteomes" id="UP000233606">
    <property type="component" value="Unassembled WGS sequence"/>
</dbReference>
<protein>
    <submittedName>
        <fullName evidence="1">Phage head-tail adapter protein</fullName>
    </submittedName>
</protein>